<dbReference type="EMBL" id="JAUHMF010000001">
    <property type="protein sequence ID" value="MDT8897502.1"/>
    <property type="molecule type" value="Genomic_DNA"/>
</dbReference>
<comment type="similarity">
    <text evidence="2 8">Belongs to the carbamoyltransferase HypF family.</text>
</comment>
<keyword evidence="3 12" id="KW-0436">Ligase</keyword>
<dbReference type="SUPFAM" id="SSF54975">
    <property type="entry name" value="Acylphosphatase/BLUF domain-like"/>
    <property type="match status" value="1"/>
</dbReference>
<evidence type="ECO:0000256" key="2">
    <source>
        <dbReference type="ARBA" id="ARBA00008097"/>
    </source>
</evidence>
<dbReference type="InterPro" id="IPR006070">
    <property type="entry name" value="Sua5-like_dom"/>
</dbReference>
<reference evidence="12 13" key="1">
    <citation type="submission" date="2023-07" db="EMBL/GenBank/DDBJ databases">
        <title>Novel species of Thermanaerothrix with wide hydrolytic capabilities.</title>
        <authorList>
            <person name="Zayulina K.S."/>
            <person name="Podosokorskaya O.A."/>
            <person name="Elcheninov A.G."/>
        </authorList>
    </citation>
    <scope>NUCLEOTIDE SEQUENCE [LARGE SCALE GENOMIC DNA]</scope>
    <source>
        <strain evidence="12 13">4228-RoL</strain>
    </source>
</reference>
<feature type="active site" evidence="9">
    <location>
        <position position="54"/>
    </location>
</feature>
<dbReference type="Gene3D" id="3.30.420.40">
    <property type="match status" value="1"/>
</dbReference>
<protein>
    <recommendedName>
        <fullName evidence="8">Carbamoyltransferase</fullName>
        <ecNumber evidence="8">6.2.-.-</ecNumber>
    </recommendedName>
</protein>
<dbReference type="PROSITE" id="PS51160">
    <property type="entry name" value="ACYLPHOSPHATASE_3"/>
    <property type="match status" value="1"/>
</dbReference>
<dbReference type="NCBIfam" id="TIGR00143">
    <property type="entry name" value="hypF"/>
    <property type="match status" value="1"/>
</dbReference>
<feature type="domain" description="Acylphosphatase-like" evidence="10">
    <location>
        <begin position="21"/>
        <end position="107"/>
    </location>
</feature>
<accession>A0ABU3NKZ7</accession>
<keyword evidence="9" id="KW-0378">Hydrolase</keyword>
<dbReference type="Gene3D" id="3.30.420.360">
    <property type="match status" value="1"/>
</dbReference>
<dbReference type="InterPro" id="IPR055128">
    <property type="entry name" value="HypF_C_2"/>
</dbReference>
<dbReference type="Gene3D" id="3.90.870.50">
    <property type="match status" value="1"/>
</dbReference>
<dbReference type="InterPro" id="IPR041440">
    <property type="entry name" value="HypF_C"/>
</dbReference>
<dbReference type="Pfam" id="PF00708">
    <property type="entry name" value="Acylphosphatase"/>
    <property type="match status" value="1"/>
</dbReference>
<evidence type="ECO:0000256" key="5">
    <source>
        <dbReference type="ARBA" id="ARBA00022771"/>
    </source>
</evidence>
<dbReference type="InterPro" id="IPR036046">
    <property type="entry name" value="Acylphosphatase-like_dom_sf"/>
</dbReference>
<evidence type="ECO:0000259" key="10">
    <source>
        <dbReference type="PROSITE" id="PS51160"/>
    </source>
</evidence>
<keyword evidence="4" id="KW-0479">Metal-binding</keyword>
<gene>
    <name evidence="12" type="primary">hypF</name>
    <name evidence="12" type="ORF">QYE77_04420</name>
</gene>
<keyword evidence="5" id="KW-0863">Zinc-finger</keyword>
<dbReference type="Proteomes" id="UP001254165">
    <property type="component" value="Unassembled WGS sequence"/>
</dbReference>
<organism evidence="12 13">
    <name type="scientific">Thermanaerothrix solaris</name>
    <dbReference type="NCBI Taxonomy" id="3058434"/>
    <lineage>
        <taxon>Bacteria</taxon>
        <taxon>Bacillati</taxon>
        <taxon>Chloroflexota</taxon>
        <taxon>Anaerolineae</taxon>
        <taxon>Anaerolineales</taxon>
        <taxon>Anaerolineaceae</taxon>
        <taxon>Thermanaerothrix</taxon>
    </lineage>
</organism>
<comment type="catalytic activity">
    <reaction evidence="9">
        <text>an acyl phosphate + H2O = a carboxylate + phosphate + H(+)</text>
        <dbReference type="Rhea" id="RHEA:14965"/>
        <dbReference type="ChEBI" id="CHEBI:15377"/>
        <dbReference type="ChEBI" id="CHEBI:15378"/>
        <dbReference type="ChEBI" id="CHEBI:29067"/>
        <dbReference type="ChEBI" id="CHEBI:43474"/>
        <dbReference type="ChEBI" id="CHEBI:59918"/>
        <dbReference type="EC" id="3.6.1.7"/>
    </reaction>
</comment>
<evidence type="ECO:0000256" key="9">
    <source>
        <dbReference type="PROSITE-ProRule" id="PRU00520"/>
    </source>
</evidence>
<feature type="domain" description="YrdC-like" evidence="11">
    <location>
        <begin position="218"/>
        <end position="406"/>
    </location>
</feature>
<evidence type="ECO:0000313" key="13">
    <source>
        <dbReference type="Proteomes" id="UP001254165"/>
    </source>
</evidence>
<dbReference type="Pfam" id="PF07503">
    <property type="entry name" value="zf-HYPF"/>
    <property type="match status" value="2"/>
</dbReference>
<evidence type="ECO:0000256" key="7">
    <source>
        <dbReference type="ARBA" id="ARBA00048220"/>
    </source>
</evidence>
<evidence type="ECO:0000256" key="4">
    <source>
        <dbReference type="ARBA" id="ARBA00022723"/>
    </source>
</evidence>
<name>A0ABU3NKZ7_9CHLR</name>
<dbReference type="Gene3D" id="3.30.110.120">
    <property type="match status" value="1"/>
</dbReference>
<evidence type="ECO:0000256" key="6">
    <source>
        <dbReference type="ARBA" id="ARBA00022833"/>
    </source>
</evidence>
<evidence type="ECO:0000259" key="11">
    <source>
        <dbReference type="PROSITE" id="PS51163"/>
    </source>
</evidence>
<dbReference type="GO" id="GO:0016874">
    <property type="term" value="F:ligase activity"/>
    <property type="evidence" value="ECO:0007669"/>
    <property type="project" value="UniProtKB-KW"/>
</dbReference>
<keyword evidence="6" id="KW-0862">Zinc</keyword>
<sequence length="782" mass="87166">MAGLATRRDSNALKMSASTYGLYIRIRGIVQGVGFRPFVYNLATRYGLNGWVRNSAAGVEIEISGNSEALQAFVSELKTNPPPLARIDSFEAVSIPPNHATTFTIIESQDESHEFLPVSPDVAICADCRRELFDPRDRRYRYPFINCTNCGPRFTIIRAIPYDRPNTTMAGFPLCPDCEAEYHDPGNRRFHAQPIACPVCGPHLQFMTPQGEILAEREAALQIARQWLAEGRILAIKGLGGFHLACDATRAESVRELRLRKQRSDKPFALMAFDVSTIARHTHLDEAEQQWLTSPSHPIVILERLPSSPIAAEVAPGQHTLGFMLPYTPLHLLLLEPAPGFPEVLVMTSGNLSEEPIAYLDHEVFDRLASLADGILTHNRPIYTRVDDSVIRIVHGAPYFLRRARGFAPDPLHLPREVPPILAVGAELKNTFCLTRKHYAFLSHHIGDLQNYETLQAFEEGIRHYETLFRTQPEWLATDLHPDYLATRYAQNRSQVEGKPLLYVQHHHAHLAACLVDNGINDSDPVIGLIFDGTGYGSDGTIWGGEVLIGNYAGYRRYAYLKPVPLPGGDRAVHQVARMALAHLWANGLPWEEDLPPVQALCADERSLLYTMLEKGINTPLTSSMGRLFDAVAALIGLRSTVTYEAQAAIELEQAVDMHEAAAYPFRIEWPYLDTHPLWEALLNDLRHGISVPRIAARFHNAIVTLCLEVAQYIRDVEGIRRVALSGGVWQNQILLHRTVRGLQQAGFEVLIHHQVPTNDGGLALGQAMVAAAWVEGKNYSE</sequence>
<dbReference type="PROSITE" id="PS51163">
    <property type="entry name" value="YRDC"/>
    <property type="match status" value="1"/>
</dbReference>
<dbReference type="InterPro" id="IPR011125">
    <property type="entry name" value="Znf_HypF"/>
</dbReference>
<dbReference type="InterPro" id="IPR004421">
    <property type="entry name" value="Carbamoyltransferase_HypF"/>
</dbReference>
<evidence type="ECO:0000313" key="12">
    <source>
        <dbReference type="EMBL" id="MDT8897502.1"/>
    </source>
</evidence>
<evidence type="ECO:0000256" key="3">
    <source>
        <dbReference type="ARBA" id="ARBA00022598"/>
    </source>
</evidence>
<dbReference type="Pfam" id="PF01300">
    <property type="entry name" value="Sua5_yciO_yrdC"/>
    <property type="match status" value="1"/>
</dbReference>
<evidence type="ECO:0000256" key="1">
    <source>
        <dbReference type="ARBA" id="ARBA00004711"/>
    </source>
</evidence>
<dbReference type="PANTHER" id="PTHR42959">
    <property type="entry name" value="CARBAMOYLTRANSFERASE"/>
    <property type="match status" value="1"/>
</dbReference>
<dbReference type="PIRSF" id="PIRSF006256">
    <property type="entry name" value="CMPcnvr_hdrg_mat"/>
    <property type="match status" value="1"/>
</dbReference>
<dbReference type="Pfam" id="PF17788">
    <property type="entry name" value="HypF_C"/>
    <property type="match status" value="1"/>
</dbReference>
<dbReference type="EC" id="6.2.-.-" evidence="8"/>
<dbReference type="Pfam" id="PF22521">
    <property type="entry name" value="HypF_C_2"/>
    <property type="match status" value="1"/>
</dbReference>
<keyword evidence="13" id="KW-1185">Reference proteome</keyword>
<evidence type="ECO:0000256" key="8">
    <source>
        <dbReference type="PIRNR" id="PIRNR006256"/>
    </source>
</evidence>
<dbReference type="RefSeq" id="WP_315624159.1">
    <property type="nucleotide sequence ID" value="NZ_JAUHMF010000001.1"/>
</dbReference>
<dbReference type="InterPro" id="IPR001792">
    <property type="entry name" value="Acylphosphatase-like_dom"/>
</dbReference>
<dbReference type="InterPro" id="IPR017945">
    <property type="entry name" value="DHBP_synth_RibB-like_a/b_dom"/>
</dbReference>
<dbReference type="SUPFAM" id="SSF55821">
    <property type="entry name" value="YrdC/RibB"/>
    <property type="match status" value="1"/>
</dbReference>
<dbReference type="PROSITE" id="PS00150">
    <property type="entry name" value="ACYLPHOSPHATASE_1"/>
    <property type="match status" value="1"/>
</dbReference>
<feature type="active site" evidence="9">
    <location>
        <position position="36"/>
    </location>
</feature>
<dbReference type="InterPro" id="IPR051060">
    <property type="entry name" value="Carbamoyltrans_HypF-like"/>
</dbReference>
<proteinExistence type="inferred from homology"/>
<comment type="pathway">
    <text evidence="1">Protein modification; [NiFe] hydrogenase maturation.</text>
</comment>
<comment type="caution">
    <text evidence="12">The sequence shown here is derived from an EMBL/GenBank/DDBJ whole genome shotgun (WGS) entry which is preliminary data.</text>
</comment>
<dbReference type="InterPro" id="IPR017968">
    <property type="entry name" value="Acylphosphatase_CS"/>
</dbReference>
<comment type="catalytic activity">
    <reaction evidence="7">
        <text>C-terminal L-cysteinyl-[HypE protein] + carbamoyl phosphate + ATP + H2O = C-terminal S-carboxamide-L-cysteinyl-[HypE protein] + AMP + phosphate + diphosphate + H(+)</text>
        <dbReference type="Rhea" id="RHEA:55636"/>
        <dbReference type="Rhea" id="RHEA-COMP:14247"/>
        <dbReference type="Rhea" id="RHEA-COMP:14392"/>
        <dbReference type="ChEBI" id="CHEBI:15377"/>
        <dbReference type="ChEBI" id="CHEBI:15378"/>
        <dbReference type="ChEBI" id="CHEBI:30616"/>
        <dbReference type="ChEBI" id="CHEBI:33019"/>
        <dbReference type="ChEBI" id="CHEBI:43474"/>
        <dbReference type="ChEBI" id="CHEBI:58228"/>
        <dbReference type="ChEBI" id="CHEBI:76913"/>
        <dbReference type="ChEBI" id="CHEBI:139126"/>
        <dbReference type="ChEBI" id="CHEBI:456215"/>
    </reaction>
</comment>
<dbReference type="PANTHER" id="PTHR42959:SF1">
    <property type="entry name" value="CARBAMOYLTRANSFERASE HYPF"/>
    <property type="match status" value="1"/>
</dbReference>